<reference evidence="1 2" key="1">
    <citation type="journal article" date="2024" name="Ann. Entomol. Soc. Am.">
        <title>Genomic analyses of the southern and eastern yellowjacket wasps (Hymenoptera: Vespidae) reveal evolutionary signatures of social life.</title>
        <authorList>
            <person name="Catto M.A."/>
            <person name="Caine P.B."/>
            <person name="Orr S.E."/>
            <person name="Hunt B.G."/>
            <person name="Goodisman M.A.D."/>
        </authorList>
    </citation>
    <scope>NUCLEOTIDE SEQUENCE [LARGE SCALE GENOMIC DNA]</scope>
    <source>
        <strain evidence="1">233</strain>
        <tissue evidence="1">Head and thorax</tissue>
    </source>
</reference>
<keyword evidence="2" id="KW-1185">Reference proteome</keyword>
<dbReference type="Proteomes" id="UP001607302">
    <property type="component" value="Unassembled WGS sequence"/>
</dbReference>
<name>A0ABD2ACL1_VESSQ</name>
<dbReference type="AlphaFoldDB" id="A0ABD2ACL1"/>
<evidence type="ECO:0000313" key="1">
    <source>
        <dbReference type="EMBL" id="KAL2718359.1"/>
    </source>
</evidence>
<gene>
    <name evidence="1" type="ORF">V1478_012235</name>
</gene>
<comment type="caution">
    <text evidence="1">The sequence shown here is derived from an EMBL/GenBank/DDBJ whole genome shotgun (WGS) entry which is preliminary data.</text>
</comment>
<organism evidence="1 2">
    <name type="scientific">Vespula squamosa</name>
    <name type="common">Southern yellow jacket</name>
    <name type="synonym">Wasp</name>
    <dbReference type="NCBI Taxonomy" id="30214"/>
    <lineage>
        <taxon>Eukaryota</taxon>
        <taxon>Metazoa</taxon>
        <taxon>Ecdysozoa</taxon>
        <taxon>Arthropoda</taxon>
        <taxon>Hexapoda</taxon>
        <taxon>Insecta</taxon>
        <taxon>Pterygota</taxon>
        <taxon>Neoptera</taxon>
        <taxon>Endopterygota</taxon>
        <taxon>Hymenoptera</taxon>
        <taxon>Apocrita</taxon>
        <taxon>Aculeata</taxon>
        <taxon>Vespoidea</taxon>
        <taxon>Vespidae</taxon>
        <taxon>Vespinae</taxon>
        <taxon>Vespula</taxon>
    </lineage>
</organism>
<accession>A0ABD2ACL1</accession>
<proteinExistence type="predicted"/>
<evidence type="ECO:0000313" key="2">
    <source>
        <dbReference type="Proteomes" id="UP001607302"/>
    </source>
</evidence>
<protein>
    <submittedName>
        <fullName evidence="1">Uncharacterized protein</fullName>
    </submittedName>
</protein>
<sequence>MEMQVECNWYCALPIGIVHRLFLSTRDDNKVGLLDDFVDFWRSFLLTFEEFTSQLPRDAFHGSHNEVGTQVEYLNCALAVFDLARRQQSREFGRLCRFLAQFSFDFRRVHIVGPTECVSWKL</sequence>
<dbReference type="EMBL" id="JAUDFV010000152">
    <property type="protein sequence ID" value="KAL2718359.1"/>
    <property type="molecule type" value="Genomic_DNA"/>
</dbReference>